<accession>A0A495NY20</accession>
<dbReference type="Pfam" id="PF00112">
    <property type="entry name" value="Peptidase_C1"/>
    <property type="match status" value="1"/>
</dbReference>
<evidence type="ECO:0000259" key="2">
    <source>
        <dbReference type="SMART" id="SM00645"/>
    </source>
</evidence>
<keyword evidence="4" id="KW-1185">Reference proteome</keyword>
<comment type="caution">
    <text evidence="3">The sequence shown here is derived from an EMBL/GenBank/DDBJ whole genome shotgun (WGS) entry which is preliminary data.</text>
</comment>
<gene>
    <name evidence="3" type="ORF">BC962_3064</name>
</gene>
<organism evidence="3 4">
    <name type="scientific">Gillisia mitskevichiae</name>
    <dbReference type="NCBI Taxonomy" id="270921"/>
    <lineage>
        <taxon>Bacteria</taxon>
        <taxon>Pseudomonadati</taxon>
        <taxon>Bacteroidota</taxon>
        <taxon>Flavobacteriia</taxon>
        <taxon>Flavobacteriales</taxon>
        <taxon>Flavobacteriaceae</taxon>
        <taxon>Gillisia</taxon>
    </lineage>
</organism>
<reference evidence="3 4" key="1">
    <citation type="submission" date="2018-10" db="EMBL/GenBank/DDBJ databases">
        <title>Genomic Encyclopedia of Archaeal and Bacterial Type Strains, Phase II (KMG-II): from individual species to whole genera.</title>
        <authorList>
            <person name="Goeker M."/>
        </authorList>
    </citation>
    <scope>NUCLEOTIDE SEQUENCE [LARGE SCALE GENOMIC DNA]</scope>
    <source>
        <strain evidence="3 4">DSM 19839</strain>
    </source>
</reference>
<dbReference type="EMBL" id="RBLG01000006">
    <property type="protein sequence ID" value="RKS42777.1"/>
    <property type="molecule type" value="Genomic_DNA"/>
</dbReference>
<dbReference type="OrthoDB" id="3648721at2"/>
<dbReference type="GO" id="GO:0008234">
    <property type="term" value="F:cysteine-type peptidase activity"/>
    <property type="evidence" value="ECO:0007669"/>
    <property type="project" value="InterPro"/>
</dbReference>
<dbReference type="CDD" id="cd02619">
    <property type="entry name" value="Peptidase_C1"/>
    <property type="match status" value="1"/>
</dbReference>
<dbReference type="PANTHER" id="PTHR12411">
    <property type="entry name" value="CYSTEINE PROTEASE FAMILY C1-RELATED"/>
    <property type="match status" value="1"/>
</dbReference>
<dbReference type="SMART" id="SM00645">
    <property type="entry name" value="Pept_C1"/>
    <property type="match status" value="1"/>
</dbReference>
<dbReference type="PROSITE" id="PS51257">
    <property type="entry name" value="PROKAR_LIPOPROTEIN"/>
    <property type="match status" value="1"/>
</dbReference>
<dbReference type="Gene3D" id="3.90.70.10">
    <property type="entry name" value="Cysteine proteinases"/>
    <property type="match status" value="1"/>
</dbReference>
<dbReference type="GO" id="GO:0006508">
    <property type="term" value="P:proteolysis"/>
    <property type="evidence" value="ECO:0007669"/>
    <property type="project" value="UniProtKB-KW"/>
</dbReference>
<dbReference type="RefSeq" id="WP_121346851.1">
    <property type="nucleotide sequence ID" value="NZ_RBLG01000006.1"/>
</dbReference>
<dbReference type="InterPro" id="IPR013128">
    <property type="entry name" value="Peptidase_C1A"/>
</dbReference>
<proteinExistence type="inferred from homology"/>
<dbReference type="InterPro" id="IPR038765">
    <property type="entry name" value="Papain-like_cys_pep_sf"/>
</dbReference>
<evidence type="ECO:0000256" key="1">
    <source>
        <dbReference type="ARBA" id="ARBA00008455"/>
    </source>
</evidence>
<dbReference type="InterPro" id="IPR000668">
    <property type="entry name" value="Peptidase_C1A_C"/>
</dbReference>
<evidence type="ECO:0000313" key="3">
    <source>
        <dbReference type="EMBL" id="RKS42777.1"/>
    </source>
</evidence>
<protein>
    <submittedName>
        <fullName evidence="3">Papain like protease</fullName>
    </submittedName>
</protein>
<dbReference type="SUPFAM" id="SSF54001">
    <property type="entry name" value="Cysteine proteinases"/>
    <property type="match status" value="1"/>
</dbReference>
<name>A0A495NY20_9FLAO</name>
<feature type="domain" description="Peptidase C1A papain C-terminal" evidence="2">
    <location>
        <begin position="63"/>
        <end position="284"/>
    </location>
</feature>
<dbReference type="AlphaFoldDB" id="A0A495NY20"/>
<evidence type="ECO:0000313" key="4">
    <source>
        <dbReference type="Proteomes" id="UP000276282"/>
    </source>
</evidence>
<sequence>MKMKNTFLWLVILFATSCQDEPIGLPSPIDDKIFFTGLDCTGSGEYSFNPDNLLEDLIISDSLPESYDLSNLLPPVGNQGQQGSCTSWAVSYYMKSLQENLKTELQDTSSVIMSPSFTYNQITQGNCEGTGISETLDFIKEKGVCSIQEFPYSDGSCSIQPADSVMKLAENAKISDYKNLSGNNMVLEMKTLITEQTPIIIGAYLSAEFGKLDEFDVIAYRDHKVDYSSNRCHAMLVVGYSDTYNAFKVVNSWGSDWGNDGFIWIDYKAFENVLDENAEFKVINQAYIAYDLK</sequence>
<keyword evidence="3" id="KW-0645">Protease</keyword>
<dbReference type="Proteomes" id="UP000276282">
    <property type="component" value="Unassembled WGS sequence"/>
</dbReference>
<comment type="similarity">
    <text evidence="1">Belongs to the peptidase C1 family.</text>
</comment>
<keyword evidence="3" id="KW-0378">Hydrolase</keyword>